<dbReference type="SUPFAM" id="SSF54637">
    <property type="entry name" value="Thioesterase/thiol ester dehydrase-isomerase"/>
    <property type="match status" value="1"/>
</dbReference>
<evidence type="ECO:0000313" key="25">
    <source>
        <dbReference type="EMBL" id="CRZ17816.1"/>
    </source>
</evidence>
<evidence type="ECO:0000256" key="7">
    <source>
        <dbReference type="ARBA" id="ARBA00022801"/>
    </source>
</evidence>
<evidence type="ECO:0000256" key="16">
    <source>
        <dbReference type="ARBA" id="ARBA00038848"/>
    </source>
</evidence>
<evidence type="ECO:0000256" key="6">
    <source>
        <dbReference type="ARBA" id="ARBA00022703"/>
    </source>
</evidence>
<evidence type="ECO:0000256" key="13">
    <source>
        <dbReference type="ARBA" id="ARBA00035852"/>
    </source>
</evidence>
<dbReference type="Gene3D" id="3.10.129.10">
    <property type="entry name" value="Hotdog Thioesterase"/>
    <property type="match status" value="1"/>
</dbReference>
<evidence type="ECO:0000256" key="22">
    <source>
        <dbReference type="ARBA" id="ARBA00048074"/>
    </source>
</evidence>
<evidence type="ECO:0000313" key="26">
    <source>
        <dbReference type="Proteomes" id="UP000199147"/>
    </source>
</evidence>
<evidence type="ECO:0000259" key="24">
    <source>
        <dbReference type="Pfam" id="PF03061"/>
    </source>
</evidence>
<comment type="similarity">
    <text evidence="15">Belongs to the THEM4/THEM5 thioesterase family.</text>
</comment>
<evidence type="ECO:0000256" key="1">
    <source>
        <dbReference type="ARBA" id="ARBA00004170"/>
    </source>
</evidence>
<dbReference type="EC" id="3.1.2.2" evidence="16"/>
<dbReference type="GO" id="GO:0016787">
    <property type="term" value="F:hydrolase activity"/>
    <property type="evidence" value="ECO:0007669"/>
    <property type="project" value="UniProtKB-KW"/>
</dbReference>
<keyword evidence="7" id="KW-0378">Hydrolase</keyword>
<dbReference type="STRING" id="146018.BN2156_04710"/>
<keyword evidence="6" id="KW-0053">Apoptosis</keyword>
<dbReference type="PANTHER" id="PTHR12418">
    <property type="entry name" value="ACYL-COENZYME A THIOESTERASE THEM4"/>
    <property type="match status" value="1"/>
</dbReference>
<sequence>MGADQPQRLPSHTPTCMGCGPDNPHGLQLEVFRCGDEVFADLVFDERHIGAPGLAHGGAIAAACDDVLGFSLWIAATPAVTRRLTVDYLQPVPLGCTHRLTARIATREGRALHVDGVGVGVDGVTRFTASAVFITVDAAHFAAHGDISGFGELFAELARYGGAGPDAGSRCPGTGCGARAGRRPRCGRVARRSWMPRGRWPQHTVLTVCRCVRWPRRPALPPARCIGISDPKAICW</sequence>
<feature type="domain" description="Thioesterase" evidence="24">
    <location>
        <begin position="53"/>
        <end position="114"/>
    </location>
</feature>
<dbReference type="GO" id="GO:0005737">
    <property type="term" value="C:cytoplasm"/>
    <property type="evidence" value="ECO:0007669"/>
    <property type="project" value="UniProtKB-SubCell"/>
</dbReference>
<dbReference type="InterPro" id="IPR029069">
    <property type="entry name" value="HotDog_dom_sf"/>
</dbReference>
<evidence type="ECO:0000256" key="23">
    <source>
        <dbReference type="ARBA" id="ARBA00048180"/>
    </source>
</evidence>
<dbReference type="CDD" id="cd03443">
    <property type="entry name" value="PaaI_thioesterase"/>
    <property type="match status" value="1"/>
</dbReference>
<keyword evidence="11" id="KW-0472">Membrane</keyword>
<evidence type="ECO:0000256" key="11">
    <source>
        <dbReference type="ARBA" id="ARBA00023136"/>
    </source>
</evidence>
<evidence type="ECO:0000256" key="12">
    <source>
        <dbReference type="ARBA" id="ARBA00023273"/>
    </source>
</evidence>
<dbReference type="PANTHER" id="PTHR12418:SF19">
    <property type="entry name" value="ACYL-COENZYME A THIOESTERASE THEM4"/>
    <property type="match status" value="1"/>
</dbReference>
<evidence type="ECO:0000256" key="4">
    <source>
        <dbReference type="ARBA" id="ARBA00022475"/>
    </source>
</evidence>
<organism evidence="25 26">
    <name type="scientific">Mycolicibacterium neworleansense</name>
    <dbReference type="NCBI Taxonomy" id="146018"/>
    <lineage>
        <taxon>Bacteria</taxon>
        <taxon>Bacillati</taxon>
        <taxon>Actinomycetota</taxon>
        <taxon>Actinomycetes</taxon>
        <taxon>Mycobacteriales</taxon>
        <taxon>Mycobacteriaceae</taxon>
        <taxon>Mycolicibacterium</taxon>
    </lineage>
</organism>
<dbReference type="GO" id="GO:0016020">
    <property type="term" value="C:membrane"/>
    <property type="evidence" value="ECO:0007669"/>
    <property type="project" value="UniProtKB-SubCell"/>
</dbReference>
<evidence type="ECO:0000256" key="17">
    <source>
        <dbReference type="ARBA" id="ARBA00040123"/>
    </source>
</evidence>
<gene>
    <name evidence="25" type="ORF">BN2156_04710</name>
</gene>
<keyword evidence="5" id="KW-0963">Cytoplasm</keyword>
<comment type="catalytic activity">
    <reaction evidence="21">
        <text>decanoyl-CoA + H2O = decanoate + CoA + H(+)</text>
        <dbReference type="Rhea" id="RHEA:40059"/>
        <dbReference type="ChEBI" id="CHEBI:15377"/>
        <dbReference type="ChEBI" id="CHEBI:15378"/>
        <dbReference type="ChEBI" id="CHEBI:27689"/>
        <dbReference type="ChEBI" id="CHEBI:57287"/>
        <dbReference type="ChEBI" id="CHEBI:61430"/>
    </reaction>
    <physiologicalReaction direction="left-to-right" evidence="21">
        <dbReference type="Rhea" id="RHEA:40060"/>
    </physiologicalReaction>
</comment>
<dbReference type="EMBL" id="CWKH01000002">
    <property type="protein sequence ID" value="CRZ17816.1"/>
    <property type="molecule type" value="Genomic_DNA"/>
</dbReference>
<evidence type="ECO:0000256" key="18">
    <source>
        <dbReference type="ARBA" id="ARBA00043210"/>
    </source>
</evidence>
<evidence type="ECO:0000256" key="10">
    <source>
        <dbReference type="ARBA" id="ARBA00023098"/>
    </source>
</evidence>
<evidence type="ECO:0000256" key="14">
    <source>
        <dbReference type="ARBA" id="ARBA00037002"/>
    </source>
</evidence>
<comment type="catalytic activity">
    <reaction evidence="13">
        <text>(5Z,8Z,11Z,14Z)-eicosatetraenoyl-CoA + H2O = (5Z,8Z,11Z,14Z)-eicosatetraenoate + CoA + H(+)</text>
        <dbReference type="Rhea" id="RHEA:40151"/>
        <dbReference type="ChEBI" id="CHEBI:15377"/>
        <dbReference type="ChEBI" id="CHEBI:15378"/>
        <dbReference type="ChEBI" id="CHEBI:32395"/>
        <dbReference type="ChEBI" id="CHEBI:57287"/>
        <dbReference type="ChEBI" id="CHEBI:57368"/>
    </reaction>
    <physiologicalReaction direction="left-to-right" evidence="13">
        <dbReference type="Rhea" id="RHEA:40152"/>
    </physiologicalReaction>
</comment>
<keyword evidence="10" id="KW-0443">Lipid metabolism</keyword>
<keyword evidence="26" id="KW-1185">Reference proteome</keyword>
<proteinExistence type="inferred from homology"/>
<dbReference type="AlphaFoldDB" id="A0A0H5RVL8"/>
<evidence type="ECO:0000256" key="2">
    <source>
        <dbReference type="ARBA" id="ARBA00004496"/>
    </source>
</evidence>
<dbReference type="InterPro" id="IPR006683">
    <property type="entry name" value="Thioestr_dom"/>
</dbReference>
<comment type="catalytic activity">
    <reaction evidence="23">
        <text>tetradecanoyl-CoA + H2O = tetradecanoate + CoA + H(+)</text>
        <dbReference type="Rhea" id="RHEA:40119"/>
        <dbReference type="ChEBI" id="CHEBI:15377"/>
        <dbReference type="ChEBI" id="CHEBI:15378"/>
        <dbReference type="ChEBI" id="CHEBI:30807"/>
        <dbReference type="ChEBI" id="CHEBI:57287"/>
        <dbReference type="ChEBI" id="CHEBI:57385"/>
    </reaction>
    <physiologicalReaction direction="left-to-right" evidence="23">
        <dbReference type="Rhea" id="RHEA:40120"/>
    </physiologicalReaction>
</comment>
<comment type="subcellular location">
    <subcellularLocation>
        <location evidence="3">Cell projection</location>
        <location evidence="3">Ruffle membrane</location>
    </subcellularLocation>
    <subcellularLocation>
        <location evidence="2">Cytoplasm</location>
    </subcellularLocation>
    <subcellularLocation>
        <location evidence="1">Membrane</location>
        <topology evidence="1">Peripheral membrane protein</topology>
    </subcellularLocation>
</comment>
<dbReference type="Proteomes" id="UP000199147">
    <property type="component" value="Unassembled WGS sequence"/>
</dbReference>
<dbReference type="GO" id="GO:0006631">
    <property type="term" value="P:fatty acid metabolic process"/>
    <property type="evidence" value="ECO:0007669"/>
    <property type="project" value="UniProtKB-KW"/>
</dbReference>
<keyword evidence="12" id="KW-0966">Cell projection</keyword>
<protein>
    <recommendedName>
        <fullName evidence="17">Acyl-coenzyme A thioesterase THEM4</fullName>
        <ecNumber evidence="16">3.1.2.2</ecNumber>
    </recommendedName>
    <alternativeName>
        <fullName evidence="18">Thioesterase superfamily member 4</fullName>
    </alternativeName>
</protein>
<comment type="catalytic activity">
    <reaction evidence="20">
        <text>hexadecanoyl-CoA + H2O = hexadecanoate + CoA + H(+)</text>
        <dbReference type="Rhea" id="RHEA:16645"/>
        <dbReference type="ChEBI" id="CHEBI:7896"/>
        <dbReference type="ChEBI" id="CHEBI:15377"/>
        <dbReference type="ChEBI" id="CHEBI:15378"/>
        <dbReference type="ChEBI" id="CHEBI:57287"/>
        <dbReference type="ChEBI" id="CHEBI:57379"/>
        <dbReference type="EC" id="3.1.2.2"/>
    </reaction>
    <physiologicalReaction direction="left-to-right" evidence="20">
        <dbReference type="Rhea" id="RHEA:16646"/>
    </physiologicalReaction>
</comment>
<name>A0A0H5RVL8_9MYCO</name>
<accession>A0A0H5RVL8</accession>
<evidence type="ECO:0000256" key="15">
    <source>
        <dbReference type="ARBA" id="ARBA00038456"/>
    </source>
</evidence>
<comment type="catalytic activity">
    <reaction evidence="14">
        <text>(9Z)-octadecenoyl-CoA + H2O = (9Z)-octadecenoate + CoA + H(+)</text>
        <dbReference type="Rhea" id="RHEA:40139"/>
        <dbReference type="ChEBI" id="CHEBI:15377"/>
        <dbReference type="ChEBI" id="CHEBI:15378"/>
        <dbReference type="ChEBI" id="CHEBI:30823"/>
        <dbReference type="ChEBI" id="CHEBI:57287"/>
        <dbReference type="ChEBI" id="CHEBI:57387"/>
    </reaction>
    <physiologicalReaction direction="left-to-right" evidence="14">
        <dbReference type="Rhea" id="RHEA:40140"/>
    </physiologicalReaction>
</comment>
<evidence type="ECO:0000256" key="20">
    <source>
        <dbReference type="ARBA" id="ARBA00047734"/>
    </source>
</evidence>
<comment type="catalytic activity">
    <reaction evidence="19">
        <text>octanoyl-CoA + H2O = octanoate + CoA + H(+)</text>
        <dbReference type="Rhea" id="RHEA:30143"/>
        <dbReference type="ChEBI" id="CHEBI:15377"/>
        <dbReference type="ChEBI" id="CHEBI:15378"/>
        <dbReference type="ChEBI" id="CHEBI:25646"/>
        <dbReference type="ChEBI" id="CHEBI:57287"/>
        <dbReference type="ChEBI" id="CHEBI:57386"/>
    </reaction>
    <physiologicalReaction direction="left-to-right" evidence="19">
        <dbReference type="Rhea" id="RHEA:30144"/>
    </physiologicalReaction>
</comment>
<evidence type="ECO:0000256" key="19">
    <source>
        <dbReference type="ARBA" id="ARBA00047588"/>
    </source>
</evidence>
<evidence type="ECO:0000256" key="8">
    <source>
        <dbReference type="ARBA" id="ARBA00022832"/>
    </source>
</evidence>
<evidence type="ECO:0000256" key="9">
    <source>
        <dbReference type="ARBA" id="ARBA00022946"/>
    </source>
</evidence>
<evidence type="ECO:0000256" key="5">
    <source>
        <dbReference type="ARBA" id="ARBA00022490"/>
    </source>
</evidence>
<comment type="catalytic activity">
    <reaction evidence="22">
        <text>dodecanoyl-CoA + H2O = dodecanoate + CoA + H(+)</text>
        <dbReference type="Rhea" id="RHEA:30135"/>
        <dbReference type="ChEBI" id="CHEBI:15377"/>
        <dbReference type="ChEBI" id="CHEBI:15378"/>
        <dbReference type="ChEBI" id="CHEBI:18262"/>
        <dbReference type="ChEBI" id="CHEBI:57287"/>
        <dbReference type="ChEBI" id="CHEBI:57375"/>
    </reaction>
    <physiologicalReaction direction="left-to-right" evidence="22">
        <dbReference type="Rhea" id="RHEA:30136"/>
    </physiologicalReaction>
</comment>
<reference evidence="26" key="1">
    <citation type="submission" date="2015-07" db="EMBL/GenBank/DDBJ databases">
        <authorList>
            <person name="Urmite Genomes"/>
        </authorList>
    </citation>
    <scope>NUCLEOTIDE SEQUENCE [LARGE SCALE GENOMIC DNA]</scope>
    <source>
        <strain evidence="26">type strain: ATCC 49404</strain>
    </source>
</reference>
<dbReference type="InterPro" id="IPR052365">
    <property type="entry name" value="THEM4/THEM5_acyl-CoA_thioest"/>
</dbReference>
<evidence type="ECO:0000256" key="21">
    <source>
        <dbReference type="ARBA" id="ARBA00047969"/>
    </source>
</evidence>
<keyword evidence="8" id="KW-0276">Fatty acid metabolism</keyword>
<evidence type="ECO:0000256" key="3">
    <source>
        <dbReference type="ARBA" id="ARBA00004632"/>
    </source>
</evidence>
<dbReference type="Pfam" id="PF03061">
    <property type="entry name" value="4HBT"/>
    <property type="match status" value="1"/>
</dbReference>
<keyword evidence="4" id="KW-1003">Cell membrane</keyword>
<keyword evidence="9" id="KW-0809">Transit peptide</keyword>